<protein>
    <recommendedName>
        <fullName evidence="11">Glycosyltransferase RgtA/B/C/D-like domain-containing protein</fullName>
    </recommendedName>
</protein>
<evidence type="ECO:0000313" key="9">
    <source>
        <dbReference type="EMBL" id="KKU86599.1"/>
    </source>
</evidence>
<keyword evidence="2" id="KW-1003">Cell membrane</keyword>
<evidence type="ECO:0000256" key="6">
    <source>
        <dbReference type="ARBA" id="ARBA00022989"/>
    </source>
</evidence>
<dbReference type="InterPro" id="IPR050297">
    <property type="entry name" value="LipidA_mod_glycosyltrf_83"/>
</dbReference>
<evidence type="ECO:0000256" key="7">
    <source>
        <dbReference type="ARBA" id="ARBA00023136"/>
    </source>
</evidence>
<comment type="subcellular location">
    <subcellularLocation>
        <location evidence="1">Cell membrane</location>
        <topology evidence="1">Multi-pass membrane protein</topology>
    </subcellularLocation>
</comment>
<evidence type="ECO:0008006" key="11">
    <source>
        <dbReference type="Google" id="ProtNLM"/>
    </source>
</evidence>
<dbReference type="PANTHER" id="PTHR33908:SF11">
    <property type="entry name" value="MEMBRANE PROTEIN"/>
    <property type="match status" value="1"/>
</dbReference>
<comment type="caution">
    <text evidence="9">The sequence shown here is derived from an EMBL/GenBank/DDBJ whole genome shotgun (WGS) entry which is preliminary data.</text>
</comment>
<feature type="transmembrane region" description="Helical" evidence="8">
    <location>
        <begin position="310"/>
        <end position="329"/>
    </location>
</feature>
<feature type="transmembrane region" description="Helical" evidence="8">
    <location>
        <begin position="149"/>
        <end position="180"/>
    </location>
</feature>
<evidence type="ECO:0000256" key="5">
    <source>
        <dbReference type="ARBA" id="ARBA00022692"/>
    </source>
</evidence>
<keyword evidence="4" id="KW-0808">Transferase</keyword>
<feature type="transmembrane region" description="Helical" evidence="8">
    <location>
        <begin position="285"/>
        <end position="305"/>
    </location>
</feature>
<keyword evidence="5 8" id="KW-0812">Transmembrane</keyword>
<reference evidence="9 10" key="1">
    <citation type="journal article" date="2015" name="Nature">
        <title>rRNA introns, odd ribosomes, and small enigmatic genomes across a large radiation of phyla.</title>
        <authorList>
            <person name="Brown C.T."/>
            <person name="Hug L.A."/>
            <person name="Thomas B.C."/>
            <person name="Sharon I."/>
            <person name="Castelle C.J."/>
            <person name="Singh A."/>
            <person name="Wilkins M.J."/>
            <person name="Williams K.H."/>
            <person name="Banfield J.F."/>
        </authorList>
    </citation>
    <scope>NUCLEOTIDE SEQUENCE [LARGE SCALE GENOMIC DNA]</scope>
</reference>
<feature type="transmembrane region" description="Helical" evidence="8">
    <location>
        <begin position="64"/>
        <end position="92"/>
    </location>
</feature>
<keyword evidence="6 8" id="KW-1133">Transmembrane helix</keyword>
<proteinExistence type="predicted"/>
<dbReference type="GO" id="GO:0016763">
    <property type="term" value="F:pentosyltransferase activity"/>
    <property type="evidence" value="ECO:0007669"/>
    <property type="project" value="TreeGrafter"/>
</dbReference>
<evidence type="ECO:0000256" key="4">
    <source>
        <dbReference type="ARBA" id="ARBA00022679"/>
    </source>
</evidence>
<dbReference type="GO" id="GO:0009103">
    <property type="term" value="P:lipopolysaccharide biosynthetic process"/>
    <property type="evidence" value="ECO:0007669"/>
    <property type="project" value="UniProtKB-ARBA"/>
</dbReference>
<feature type="transmembrane region" description="Helical" evidence="8">
    <location>
        <begin position="104"/>
        <end position="120"/>
    </location>
</feature>
<name>A0A0G1TXZ8_9BACT</name>
<dbReference type="PANTHER" id="PTHR33908">
    <property type="entry name" value="MANNOSYLTRANSFERASE YKCB-RELATED"/>
    <property type="match status" value="1"/>
</dbReference>
<dbReference type="Proteomes" id="UP000034772">
    <property type="component" value="Unassembled WGS sequence"/>
</dbReference>
<evidence type="ECO:0000256" key="2">
    <source>
        <dbReference type="ARBA" id="ARBA00022475"/>
    </source>
</evidence>
<evidence type="ECO:0000256" key="8">
    <source>
        <dbReference type="SAM" id="Phobius"/>
    </source>
</evidence>
<dbReference type="GO" id="GO:0005886">
    <property type="term" value="C:plasma membrane"/>
    <property type="evidence" value="ECO:0007669"/>
    <property type="project" value="UniProtKB-SubCell"/>
</dbReference>
<keyword evidence="7 8" id="KW-0472">Membrane</keyword>
<keyword evidence="3" id="KW-0328">Glycosyltransferase</keyword>
<accession>A0A0G1TXZ8</accession>
<organism evidence="9 10">
    <name type="scientific">Candidatus Beckwithbacteria bacterium GW2011_GWC2_47_9</name>
    <dbReference type="NCBI Taxonomy" id="1618373"/>
    <lineage>
        <taxon>Bacteria</taxon>
        <taxon>Candidatus Beckwithiibacteriota</taxon>
    </lineage>
</organism>
<evidence type="ECO:0000313" key="10">
    <source>
        <dbReference type="Proteomes" id="UP000034772"/>
    </source>
</evidence>
<dbReference type="AlphaFoldDB" id="A0A0G1TXZ8"/>
<feature type="transmembrane region" description="Helical" evidence="8">
    <location>
        <begin position="237"/>
        <end position="254"/>
    </location>
</feature>
<feature type="transmembrane region" description="Helical" evidence="8">
    <location>
        <begin position="261"/>
        <end position="279"/>
    </location>
</feature>
<dbReference type="EMBL" id="LCOZ01000042">
    <property type="protein sequence ID" value="KKU86599.1"/>
    <property type="molecule type" value="Genomic_DNA"/>
</dbReference>
<feature type="transmembrane region" description="Helical" evidence="8">
    <location>
        <begin position="127"/>
        <end position="143"/>
    </location>
</feature>
<evidence type="ECO:0000256" key="1">
    <source>
        <dbReference type="ARBA" id="ARBA00004651"/>
    </source>
</evidence>
<sequence length="472" mass="54744">MLNWIKRHEALILILLLAIILRLPSLFEPYWYGDEGIYLTLGLAFKKGLVWYRDIHDNKPPLLYLLAAFTGTVFWFRLLLTLWFGAAVAIFYRLMQKLLPKTPKAWALATLLLIVLTTVFEGNVSNAEIFIVLPVTLAMFLVFKPKPNWGLIGILFSLGSLFKVPAAFDFLALGLWLFFWQRERLKNLFICGVGFIVPVILSIAYYAYQGAFTPYVRSALMQNIGYLNSWGDNQNGLFIRLVTIAVVSLIFYFVSRRRRLANTASLIVLWFIWAMFGVLLSERPYPHYLIQPAVPLAILVTFFLFGRRRLLKIVILGAALMAGAAYYQVRFWQYPVISYYQNFFAYLTKQKSQTDYWRWFDNRVPQTYQLAAYIRQTTPADEPIFIWGDEPYVYALSRRLPVGRYTVAYHIVDFDGFSTTINSWDKHRPKLVAVMAYETRNFPELKARLATDYVLAATIDQAQIYRRLDGAN</sequence>
<feature type="transmembrane region" description="Helical" evidence="8">
    <location>
        <begin position="187"/>
        <end position="208"/>
    </location>
</feature>
<gene>
    <name evidence="9" type="ORF">UY17_C0042G0003</name>
</gene>
<evidence type="ECO:0000256" key="3">
    <source>
        <dbReference type="ARBA" id="ARBA00022676"/>
    </source>
</evidence>